<keyword evidence="2" id="KW-0812">Transmembrane</keyword>
<feature type="transmembrane region" description="Helical" evidence="2">
    <location>
        <begin position="12"/>
        <end position="32"/>
    </location>
</feature>
<keyword evidence="3" id="KW-1185">Reference proteome</keyword>
<keyword evidence="2" id="KW-0472">Membrane</keyword>
<accession>A0A7E4VIA8</accession>
<reference evidence="3" key="1">
    <citation type="journal article" date="2013" name="Genetics">
        <title>The draft genome and transcriptome of Panagrellus redivivus are shaped by the harsh demands of a free-living lifestyle.</title>
        <authorList>
            <person name="Srinivasan J."/>
            <person name="Dillman A.R."/>
            <person name="Macchietto M.G."/>
            <person name="Heikkinen L."/>
            <person name="Lakso M."/>
            <person name="Fracchia K.M."/>
            <person name="Antoshechkin I."/>
            <person name="Mortazavi A."/>
            <person name="Wong G."/>
            <person name="Sternberg P.W."/>
        </authorList>
    </citation>
    <scope>NUCLEOTIDE SEQUENCE [LARGE SCALE GENOMIC DNA]</scope>
    <source>
        <strain evidence="3">MT8872</strain>
    </source>
</reference>
<feature type="compositionally biased region" description="Polar residues" evidence="1">
    <location>
        <begin position="69"/>
        <end position="83"/>
    </location>
</feature>
<keyword evidence="2" id="KW-1133">Transmembrane helix</keyword>
<proteinExistence type="predicted"/>
<dbReference type="Proteomes" id="UP000492821">
    <property type="component" value="Unassembled WGS sequence"/>
</dbReference>
<feature type="region of interest" description="Disordered" evidence="1">
    <location>
        <begin position="60"/>
        <end position="83"/>
    </location>
</feature>
<protein>
    <submittedName>
        <fullName evidence="4">Uncharacterized protein</fullName>
    </submittedName>
</protein>
<evidence type="ECO:0000313" key="4">
    <source>
        <dbReference type="WBParaSite" id="Pan_g21240.t1"/>
    </source>
</evidence>
<name>A0A7E4VIA8_PANRE</name>
<evidence type="ECO:0000256" key="2">
    <source>
        <dbReference type="SAM" id="Phobius"/>
    </source>
</evidence>
<evidence type="ECO:0000313" key="3">
    <source>
        <dbReference type="Proteomes" id="UP000492821"/>
    </source>
</evidence>
<organism evidence="3 4">
    <name type="scientific">Panagrellus redivivus</name>
    <name type="common">Microworm</name>
    <dbReference type="NCBI Taxonomy" id="6233"/>
    <lineage>
        <taxon>Eukaryota</taxon>
        <taxon>Metazoa</taxon>
        <taxon>Ecdysozoa</taxon>
        <taxon>Nematoda</taxon>
        <taxon>Chromadorea</taxon>
        <taxon>Rhabditida</taxon>
        <taxon>Tylenchina</taxon>
        <taxon>Panagrolaimomorpha</taxon>
        <taxon>Panagrolaimoidea</taxon>
        <taxon>Panagrolaimidae</taxon>
        <taxon>Panagrellus</taxon>
    </lineage>
</organism>
<dbReference type="AlphaFoldDB" id="A0A7E4VIA8"/>
<evidence type="ECO:0000256" key="1">
    <source>
        <dbReference type="SAM" id="MobiDB-lite"/>
    </source>
</evidence>
<sequence>MGAFLSSLGFNQPFFLTVIGIFLMLSVTIFIAQDASGNDDESLREERVLLGMYKNRKIGLHRPSDLPRSPTSSLRGMNSTHLA</sequence>
<dbReference type="WBParaSite" id="Pan_g21240.t1">
    <property type="protein sequence ID" value="Pan_g21240.t1"/>
    <property type="gene ID" value="Pan_g21240"/>
</dbReference>
<reference evidence="4" key="2">
    <citation type="submission" date="2020-10" db="UniProtKB">
        <authorList>
            <consortium name="WormBaseParasite"/>
        </authorList>
    </citation>
    <scope>IDENTIFICATION</scope>
</reference>